<organism evidence="3 4">
    <name type="scientific">Symbiodinium necroappetens</name>
    <dbReference type="NCBI Taxonomy" id="1628268"/>
    <lineage>
        <taxon>Eukaryota</taxon>
        <taxon>Sar</taxon>
        <taxon>Alveolata</taxon>
        <taxon>Dinophyceae</taxon>
        <taxon>Suessiales</taxon>
        <taxon>Symbiodiniaceae</taxon>
        <taxon>Symbiodinium</taxon>
    </lineage>
</organism>
<dbReference type="InterPro" id="IPR029063">
    <property type="entry name" value="SAM-dependent_MTases_sf"/>
</dbReference>
<reference evidence="3" key="1">
    <citation type="submission" date="2021-02" db="EMBL/GenBank/DDBJ databases">
        <authorList>
            <person name="Dougan E. K."/>
            <person name="Rhodes N."/>
            <person name="Thang M."/>
            <person name="Chan C."/>
        </authorList>
    </citation>
    <scope>NUCLEOTIDE SEQUENCE</scope>
</reference>
<dbReference type="Gene3D" id="3.40.50.150">
    <property type="entry name" value="Vaccinia Virus protein VP39"/>
    <property type="match status" value="1"/>
</dbReference>
<evidence type="ECO:0000256" key="2">
    <source>
        <dbReference type="ARBA" id="ARBA00022679"/>
    </source>
</evidence>
<protein>
    <recommendedName>
        <fullName evidence="5">DNA (cytosine-5-)-methyltransferase</fullName>
    </recommendedName>
</protein>
<keyword evidence="1" id="KW-0489">Methyltransferase</keyword>
<dbReference type="GO" id="GO:0032259">
    <property type="term" value="P:methylation"/>
    <property type="evidence" value="ECO:0007669"/>
    <property type="project" value="UniProtKB-KW"/>
</dbReference>
<gene>
    <name evidence="3" type="ORF">SNEC2469_LOCUS15731</name>
</gene>
<comment type="caution">
    <text evidence="3">The sequence shown here is derived from an EMBL/GenBank/DDBJ whole genome shotgun (WGS) entry which is preliminary data.</text>
</comment>
<dbReference type="GO" id="GO:0008168">
    <property type="term" value="F:methyltransferase activity"/>
    <property type="evidence" value="ECO:0007669"/>
    <property type="project" value="UniProtKB-KW"/>
</dbReference>
<evidence type="ECO:0000313" key="4">
    <source>
        <dbReference type="Proteomes" id="UP000601435"/>
    </source>
</evidence>
<accession>A0A812TZV2</accession>
<keyword evidence="4" id="KW-1185">Reference proteome</keyword>
<dbReference type="EMBL" id="CAJNJA010025629">
    <property type="protein sequence ID" value="CAE7546168.1"/>
    <property type="molecule type" value="Genomic_DNA"/>
</dbReference>
<evidence type="ECO:0008006" key="5">
    <source>
        <dbReference type="Google" id="ProtNLM"/>
    </source>
</evidence>
<sequence>MLGDKAYCHVHQQNCATISNSQDADLLIAGYPCNRSSQLNPCRFDQGEGDGAVGNEHSDVLLDLAALIHKIRPKMFILENVTGILKRRAGASESADQNVLQWVHEQLDRHLKGAFKFMDFVVDSKPLHLACSAQARVHHRRLQGRGRVLVAWQAGDVKERPVHHAFAFFNSNESSDGADPMEVDPVKEANYATCFKTAYEKAVLAKRVDKGAQVPDVRRRFCALNAAEPFVKSASPWLKSQLDVFLEVSECMAMMGAAGYDFHGLTSTQSSELIGKAMCSTALVKVLLPVLRHLGQFEST</sequence>
<dbReference type="InterPro" id="IPR001525">
    <property type="entry name" value="C5_MeTfrase"/>
</dbReference>
<dbReference type="AlphaFoldDB" id="A0A812TZV2"/>
<name>A0A812TZV2_9DINO</name>
<dbReference type="SUPFAM" id="SSF53335">
    <property type="entry name" value="S-adenosyl-L-methionine-dependent methyltransferases"/>
    <property type="match status" value="1"/>
</dbReference>
<evidence type="ECO:0000256" key="1">
    <source>
        <dbReference type="ARBA" id="ARBA00022603"/>
    </source>
</evidence>
<proteinExistence type="predicted"/>
<dbReference type="Proteomes" id="UP000601435">
    <property type="component" value="Unassembled WGS sequence"/>
</dbReference>
<dbReference type="Pfam" id="PF00145">
    <property type="entry name" value="DNA_methylase"/>
    <property type="match status" value="1"/>
</dbReference>
<evidence type="ECO:0000313" key="3">
    <source>
        <dbReference type="EMBL" id="CAE7546168.1"/>
    </source>
</evidence>
<keyword evidence="2" id="KW-0808">Transferase</keyword>